<gene>
    <name evidence="9" type="ORF">SAMN04487969_104197</name>
</gene>
<evidence type="ECO:0000256" key="2">
    <source>
        <dbReference type="ARBA" id="ARBA00022801"/>
    </source>
</evidence>
<evidence type="ECO:0000313" key="10">
    <source>
        <dbReference type="Proteomes" id="UP000183410"/>
    </source>
</evidence>
<evidence type="ECO:0000256" key="4">
    <source>
        <dbReference type="ARBA" id="ARBA00023295"/>
    </source>
</evidence>
<dbReference type="EMBL" id="FONN01000004">
    <property type="protein sequence ID" value="SFE61992.1"/>
    <property type="molecule type" value="Genomic_DNA"/>
</dbReference>
<dbReference type="PANTHER" id="PTHR43739">
    <property type="entry name" value="XYLOGLUCANASE (EUROFUNG)"/>
    <property type="match status" value="1"/>
</dbReference>
<proteinExistence type="inferred from homology"/>
<feature type="signal peptide" evidence="8">
    <location>
        <begin position="1"/>
        <end position="20"/>
    </location>
</feature>
<dbReference type="GO" id="GO:0010411">
    <property type="term" value="P:xyloglucan metabolic process"/>
    <property type="evidence" value="ECO:0007669"/>
    <property type="project" value="TreeGrafter"/>
</dbReference>
<evidence type="ECO:0000313" key="9">
    <source>
        <dbReference type="EMBL" id="SFE61992.1"/>
    </source>
</evidence>
<evidence type="ECO:0000256" key="1">
    <source>
        <dbReference type="ARBA" id="ARBA00022729"/>
    </source>
</evidence>
<feature type="chain" id="PRO_5010364525" evidence="8">
    <location>
        <begin position="21"/>
        <end position="695"/>
    </location>
</feature>
<evidence type="ECO:0000256" key="3">
    <source>
        <dbReference type="ARBA" id="ARBA00023277"/>
    </source>
</evidence>
<dbReference type="Gene3D" id="2.130.10.10">
    <property type="entry name" value="YVTN repeat-like/Quinoprotein amine dehydrogenase"/>
    <property type="match status" value="2"/>
</dbReference>
<dbReference type="PANTHER" id="PTHR43739:SF2">
    <property type="entry name" value="OLIGOXYLOGLUCAN-REDUCING END-SPECIFIC XYLOGLUCANASE-RELATED"/>
    <property type="match status" value="1"/>
</dbReference>
<dbReference type="Proteomes" id="UP000183410">
    <property type="component" value="Unassembled WGS sequence"/>
</dbReference>
<evidence type="ECO:0000256" key="7">
    <source>
        <dbReference type="SAM" id="MobiDB-lite"/>
    </source>
</evidence>
<keyword evidence="10" id="KW-1185">Reference proteome</keyword>
<keyword evidence="3" id="KW-0119">Carbohydrate metabolism</keyword>
<dbReference type="GO" id="GO:0000272">
    <property type="term" value="P:polysaccharide catabolic process"/>
    <property type="evidence" value="ECO:0007669"/>
    <property type="project" value="UniProtKB-KW"/>
</dbReference>
<evidence type="ECO:0000256" key="5">
    <source>
        <dbReference type="ARBA" id="ARBA00023326"/>
    </source>
</evidence>
<dbReference type="InterPro" id="IPR015943">
    <property type="entry name" value="WD40/YVTN_repeat-like_dom_sf"/>
</dbReference>
<keyword evidence="2" id="KW-0378">Hydrolase</keyword>
<organism evidence="9 10">
    <name type="scientific">Paenibacillus algorifonticola</name>
    <dbReference type="NCBI Taxonomy" id="684063"/>
    <lineage>
        <taxon>Bacteria</taxon>
        <taxon>Bacillati</taxon>
        <taxon>Bacillota</taxon>
        <taxon>Bacilli</taxon>
        <taxon>Bacillales</taxon>
        <taxon>Paenibacillaceae</taxon>
        <taxon>Paenibacillus</taxon>
    </lineage>
</organism>
<sequence>MLGMLLAIVVLLLPGNTAYAVSSESYTWKNVSIGGGGYVTGIVIHPSEPDLVYIRTDVGGAYRLDPNDSSWIPLMDGLGPEQSNLYGIDGIALDSQNPDIVYVAAGKTGSASPSDILKSTDRGNTWSRTNLNKRNEANGNVERAMGESIAVHPNLSNIVYAGTRYDGLYRSQDAGQTWSKVNEVPAGTSGKGIRSLIFGSVPGATNLETALYVGVMGIGIYETRGEGSVWNLIPGSPTHPARLAAGQDGSLYVTTPNNGVHRYKDGSWSNITPNAAYTSYYGIDIDPHNDSHLLAAVRTGGAQLPLYRSINRGESWTLVNKAQTSKPGWWQTNMFFSATSTVVFDPHHAGTVYSADWFGVYRTRDIGTLWTKWETLSKGHEEVVALTGATPPDGAALFTGVADVIGFRHIDVNASPSTRLEMSSMREMVSVDYHEANPQYMAFIGSDDWYGTVTRMFVSSDNGLTMEARPVPAGSKLGRLAYSATDLNTIVWFPQSGSPVRTTDRGATWEAMTGAPTGTVGGSMIFSYNHPIAADRVDGSKFYAYKSGYLHVSSDAGQSWSIANQTPLPGGSPVKVEAAPGMEGVLWISLGANGVYVSANSGASFTKLNQIKEARLFAFGKAAPGQTQPAAFIYGEVGGMKGIFRSDDMGSTWIQINSPQMQIGNEPQVMVADRQEYGKVYIGTNGRGFMAGTKD</sequence>
<keyword evidence="5" id="KW-0624">Polysaccharide degradation</keyword>
<comment type="similarity">
    <text evidence="6">Belongs to the glycosyl hydrolase 74 family.</text>
</comment>
<dbReference type="AlphaFoldDB" id="A0A1I2C1C9"/>
<evidence type="ECO:0000256" key="6">
    <source>
        <dbReference type="ARBA" id="ARBA00037986"/>
    </source>
</evidence>
<evidence type="ECO:0000256" key="8">
    <source>
        <dbReference type="SAM" id="SignalP"/>
    </source>
</evidence>
<accession>A0A1I2C1C9</accession>
<protein>
    <submittedName>
        <fullName evidence="9">Uncharacterized protein</fullName>
    </submittedName>
</protein>
<dbReference type="SUPFAM" id="SSF110296">
    <property type="entry name" value="Oligoxyloglucan reducing end-specific cellobiohydrolase"/>
    <property type="match status" value="2"/>
</dbReference>
<feature type="region of interest" description="Disordered" evidence="7">
    <location>
        <begin position="113"/>
        <end position="132"/>
    </location>
</feature>
<dbReference type="GO" id="GO:0016798">
    <property type="term" value="F:hydrolase activity, acting on glycosyl bonds"/>
    <property type="evidence" value="ECO:0007669"/>
    <property type="project" value="UniProtKB-KW"/>
</dbReference>
<reference evidence="10" key="1">
    <citation type="submission" date="2016-10" db="EMBL/GenBank/DDBJ databases">
        <authorList>
            <person name="Varghese N."/>
            <person name="Submissions S."/>
        </authorList>
    </citation>
    <scope>NUCLEOTIDE SEQUENCE [LARGE SCALE GENOMIC DNA]</scope>
    <source>
        <strain evidence="10">CGMCC 1.10223</strain>
    </source>
</reference>
<keyword evidence="1 8" id="KW-0732">Signal</keyword>
<name>A0A1I2C1C9_9BACL</name>
<keyword evidence="4" id="KW-0326">Glycosidase</keyword>
<dbReference type="InterPro" id="IPR052025">
    <property type="entry name" value="Xyloglucanase_GH74"/>
</dbReference>
<feature type="compositionally biased region" description="Polar residues" evidence="7">
    <location>
        <begin position="122"/>
        <end position="132"/>
    </location>
</feature>